<dbReference type="AlphaFoldDB" id="A0A0R2AU12"/>
<proteinExistence type="predicted"/>
<evidence type="ECO:0000313" key="1">
    <source>
        <dbReference type="EMBL" id="KRM70271.1"/>
    </source>
</evidence>
<protein>
    <submittedName>
        <fullName evidence="1">Uncharacterized protein</fullName>
    </submittedName>
</protein>
<comment type="caution">
    <text evidence="1">The sequence shown here is derived from an EMBL/GenBank/DDBJ whole genome shotgun (WGS) entry which is preliminary data.</text>
</comment>
<evidence type="ECO:0000313" key="2">
    <source>
        <dbReference type="Proteomes" id="UP000051612"/>
    </source>
</evidence>
<reference evidence="1 2" key="1">
    <citation type="journal article" date="2015" name="Genome Announc.">
        <title>Expanding the biotechnology potential of lactobacilli through comparative genomics of 213 strains and associated genera.</title>
        <authorList>
            <person name="Sun Z."/>
            <person name="Harris H.M."/>
            <person name="McCann A."/>
            <person name="Guo C."/>
            <person name="Argimon S."/>
            <person name="Zhang W."/>
            <person name="Yang X."/>
            <person name="Jeffery I.B."/>
            <person name="Cooney J.C."/>
            <person name="Kagawa T.F."/>
            <person name="Liu W."/>
            <person name="Song Y."/>
            <person name="Salvetti E."/>
            <person name="Wrobel A."/>
            <person name="Rasinkangas P."/>
            <person name="Parkhill J."/>
            <person name="Rea M.C."/>
            <person name="O'Sullivan O."/>
            <person name="Ritari J."/>
            <person name="Douillard F.P."/>
            <person name="Paul Ross R."/>
            <person name="Yang R."/>
            <person name="Briner A.E."/>
            <person name="Felis G.E."/>
            <person name="de Vos W.M."/>
            <person name="Barrangou R."/>
            <person name="Klaenhammer T.R."/>
            <person name="Caufield P.W."/>
            <person name="Cui Y."/>
            <person name="Zhang H."/>
            <person name="O'Toole P.W."/>
        </authorList>
    </citation>
    <scope>NUCLEOTIDE SEQUENCE [LARGE SCALE GENOMIC DNA]</scope>
    <source>
        <strain evidence="1 2">DSM 20452</strain>
    </source>
</reference>
<dbReference type="Proteomes" id="UP000051612">
    <property type="component" value="Unassembled WGS sequence"/>
</dbReference>
<dbReference type="EMBL" id="AYYN01000176">
    <property type="protein sequence ID" value="KRM70271.1"/>
    <property type="molecule type" value="Genomic_DNA"/>
</dbReference>
<organism evidence="1 2">
    <name type="scientific">Ligilactobacillus murinus DSM 20452 = NBRC 14221</name>
    <dbReference type="NCBI Taxonomy" id="1423772"/>
    <lineage>
        <taxon>Bacteria</taxon>
        <taxon>Bacillati</taxon>
        <taxon>Bacillota</taxon>
        <taxon>Bacilli</taxon>
        <taxon>Lactobacillales</taxon>
        <taxon>Lactobacillaceae</taxon>
        <taxon>Ligilactobacillus</taxon>
    </lineage>
</organism>
<dbReference type="PATRIC" id="fig|1423772.3.peg.1918"/>
<accession>A0A0R2AU12</accession>
<dbReference type="RefSeq" id="WP_056960485.1">
    <property type="nucleotide sequence ID" value="NZ_AYYN01000176.1"/>
</dbReference>
<name>A0A0R2AU12_9LACO</name>
<sequence>MASVEEKRVQAEKILESVLGFSVDIGIEVEVLQYFLKANHPNVAKELEERGAYAYCALRTKGLVSILVVLDDTDRYQADIESAQEGYVYAYVYNIARPEYSEFGTIKVDKKLNRIA</sequence>
<gene>
    <name evidence="1" type="ORF">FC48_GL001798</name>
</gene>